<keyword evidence="3" id="KW-1185">Reference proteome</keyword>
<accession>A0A813HW76</accession>
<reference evidence="2" key="1">
    <citation type="submission" date="2021-02" db="EMBL/GenBank/DDBJ databases">
        <authorList>
            <person name="Dougan E. K."/>
            <person name="Rhodes N."/>
            <person name="Thang M."/>
            <person name="Chan C."/>
        </authorList>
    </citation>
    <scope>NUCLEOTIDE SEQUENCE</scope>
</reference>
<evidence type="ECO:0000313" key="2">
    <source>
        <dbReference type="EMBL" id="CAE8641782.1"/>
    </source>
</evidence>
<feature type="compositionally biased region" description="Polar residues" evidence="1">
    <location>
        <begin position="47"/>
        <end position="61"/>
    </location>
</feature>
<dbReference type="Proteomes" id="UP000654075">
    <property type="component" value="Unassembled WGS sequence"/>
</dbReference>
<name>A0A813HW76_POLGL</name>
<gene>
    <name evidence="2" type="ORF">PGLA1383_LOCUS56375</name>
</gene>
<proteinExistence type="predicted"/>
<evidence type="ECO:0000256" key="1">
    <source>
        <dbReference type="SAM" id="MobiDB-lite"/>
    </source>
</evidence>
<comment type="caution">
    <text evidence="2">The sequence shown here is derived from an EMBL/GenBank/DDBJ whole genome shotgun (WGS) entry which is preliminary data.</text>
</comment>
<feature type="non-terminal residue" evidence="2">
    <location>
        <position position="87"/>
    </location>
</feature>
<dbReference type="EMBL" id="CAJNNV010033003">
    <property type="protein sequence ID" value="CAE8641782.1"/>
    <property type="molecule type" value="Genomic_DNA"/>
</dbReference>
<protein>
    <submittedName>
        <fullName evidence="2">Uncharacterized protein</fullName>
    </submittedName>
</protein>
<organism evidence="2 3">
    <name type="scientific">Polarella glacialis</name>
    <name type="common">Dinoflagellate</name>
    <dbReference type="NCBI Taxonomy" id="89957"/>
    <lineage>
        <taxon>Eukaryota</taxon>
        <taxon>Sar</taxon>
        <taxon>Alveolata</taxon>
        <taxon>Dinophyceae</taxon>
        <taxon>Suessiales</taxon>
        <taxon>Suessiaceae</taxon>
        <taxon>Polarella</taxon>
    </lineage>
</organism>
<evidence type="ECO:0000313" key="3">
    <source>
        <dbReference type="Proteomes" id="UP000654075"/>
    </source>
</evidence>
<feature type="region of interest" description="Disordered" evidence="1">
    <location>
        <begin position="37"/>
        <end position="87"/>
    </location>
</feature>
<dbReference type="AlphaFoldDB" id="A0A813HW76"/>
<sequence length="87" mass="8921">HAMAMTVAPEAPGLGLLHSRHFGSFSTVVDSPSAYARTSPALAHGVESSSPQTPAATSLQHSAAEVIQRSARASMPPSVHVPPLPQS</sequence>